<accession>A0A3N2BLD7</accession>
<comment type="caution">
    <text evidence="1">The sequence shown here is derived from an EMBL/GenBank/DDBJ whole genome shotgun (WGS) entry which is preliminary data.</text>
</comment>
<protein>
    <submittedName>
        <fullName evidence="1">Uncharacterized protein</fullName>
    </submittedName>
</protein>
<proteinExistence type="predicted"/>
<gene>
    <name evidence="1" type="ORF">EDD42_4033</name>
</gene>
<sequence length="40" mass="4417">MCVLAVLLLAAWLVLMLVPEVRALVIPAEMESRLQGLLNQ</sequence>
<dbReference type="EMBL" id="RKHL01000002">
    <property type="protein sequence ID" value="ROR76080.1"/>
    <property type="molecule type" value="Genomic_DNA"/>
</dbReference>
<dbReference type="AlphaFoldDB" id="A0A3N2BLD7"/>
<dbReference type="Proteomes" id="UP000266915">
    <property type="component" value="Unassembled WGS sequence"/>
</dbReference>
<name>A0A3N2BLD7_9MICO</name>
<organism evidence="1 2">
    <name type="scientific">Plantibacter flavus</name>
    <dbReference type="NCBI Taxonomy" id="150123"/>
    <lineage>
        <taxon>Bacteria</taxon>
        <taxon>Bacillati</taxon>
        <taxon>Actinomycetota</taxon>
        <taxon>Actinomycetes</taxon>
        <taxon>Micrococcales</taxon>
        <taxon>Microbacteriaceae</taxon>
        <taxon>Plantibacter</taxon>
    </lineage>
</organism>
<reference evidence="1 2" key="1">
    <citation type="submission" date="2018-11" db="EMBL/GenBank/DDBJ databases">
        <title>Sequencing the genomes of 1000 actinobacteria strains.</title>
        <authorList>
            <person name="Klenk H.-P."/>
        </authorList>
    </citation>
    <scope>NUCLEOTIDE SEQUENCE [LARGE SCALE GENOMIC DNA]</scope>
    <source>
        <strain evidence="1 2">DSM 14012</strain>
    </source>
</reference>
<evidence type="ECO:0000313" key="2">
    <source>
        <dbReference type="Proteomes" id="UP000266915"/>
    </source>
</evidence>
<keyword evidence="2" id="KW-1185">Reference proteome</keyword>
<evidence type="ECO:0000313" key="1">
    <source>
        <dbReference type="EMBL" id="ROR76080.1"/>
    </source>
</evidence>